<evidence type="ECO:0000256" key="1">
    <source>
        <dbReference type="ARBA" id="ARBA00022801"/>
    </source>
</evidence>
<dbReference type="Pfam" id="PF00271">
    <property type="entry name" value="Helicase_C"/>
    <property type="match status" value="1"/>
</dbReference>
<organism evidence="2 3">
    <name type="scientific">Bradymonas sediminis</name>
    <dbReference type="NCBI Taxonomy" id="1548548"/>
    <lineage>
        <taxon>Bacteria</taxon>
        <taxon>Deltaproteobacteria</taxon>
        <taxon>Bradymonadales</taxon>
        <taxon>Bradymonadaceae</taxon>
        <taxon>Bradymonas</taxon>
    </lineage>
</organism>
<dbReference type="Gene3D" id="3.40.50.300">
    <property type="entry name" value="P-loop containing nucleotide triphosphate hydrolases"/>
    <property type="match status" value="1"/>
</dbReference>
<keyword evidence="1" id="KW-0378">Hydrolase</keyword>
<dbReference type="PROSITE" id="PS51192">
    <property type="entry name" value="HELICASE_ATP_BIND_1"/>
    <property type="match status" value="1"/>
</dbReference>
<dbReference type="SUPFAM" id="SSF52540">
    <property type="entry name" value="P-loop containing nucleoside triphosphate hydrolases"/>
    <property type="match status" value="1"/>
</dbReference>
<dbReference type="KEGG" id="bsed:DN745_17175"/>
<dbReference type="GO" id="GO:0016787">
    <property type="term" value="F:hydrolase activity"/>
    <property type="evidence" value="ECO:0007669"/>
    <property type="project" value="UniProtKB-KW"/>
</dbReference>
<dbReference type="PANTHER" id="PTHR45766:SF6">
    <property type="entry name" value="SWI_SNF-RELATED MATRIX-ASSOCIATED ACTIN-DEPENDENT REGULATOR OF CHROMATIN SUBFAMILY A-LIKE PROTEIN 1"/>
    <property type="match status" value="1"/>
</dbReference>
<dbReference type="PROSITE" id="PS51194">
    <property type="entry name" value="HELICASE_CTER"/>
    <property type="match status" value="1"/>
</dbReference>
<evidence type="ECO:0000313" key="3">
    <source>
        <dbReference type="Proteomes" id="UP000249799"/>
    </source>
</evidence>
<name>A0A2Z4FPS7_9DELT</name>
<dbReference type="SMART" id="SM00487">
    <property type="entry name" value="DEXDc"/>
    <property type="match status" value="1"/>
</dbReference>
<dbReference type="Pfam" id="PF00176">
    <property type="entry name" value="SNF2-rel_dom"/>
    <property type="match status" value="1"/>
</dbReference>
<gene>
    <name evidence="2" type="ORF">DN745_17175</name>
</gene>
<dbReference type="OrthoDB" id="18878at2"/>
<dbReference type="SMART" id="SM00490">
    <property type="entry name" value="HELICc"/>
    <property type="match status" value="1"/>
</dbReference>
<dbReference type="InterPro" id="IPR027417">
    <property type="entry name" value="P-loop_NTPase"/>
</dbReference>
<reference evidence="2 3" key="1">
    <citation type="submission" date="2018-06" db="EMBL/GenBank/DDBJ databases">
        <title>Lujinxingia sediminis gen. nov. sp. nov., a new facultative anaerobic member of the class Deltaproteobacteria, and proposal of Lujinxingaceae fam. nov.</title>
        <authorList>
            <person name="Guo L.-Y."/>
            <person name="Li C.-M."/>
            <person name="Wang S."/>
            <person name="Du Z.-J."/>
        </authorList>
    </citation>
    <scope>NUCLEOTIDE SEQUENCE [LARGE SCALE GENOMIC DNA]</scope>
    <source>
        <strain evidence="2 3">FA350</strain>
    </source>
</reference>
<dbReference type="Gene3D" id="3.40.50.10810">
    <property type="entry name" value="Tandem AAA-ATPase domain"/>
    <property type="match status" value="2"/>
</dbReference>
<accession>A0A2Z4FPS7</accession>
<dbReference type="PANTHER" id="PTHR45766">
    <property type="entry name" value="DNA ANNEALING HELICASE AND ENDONUCLEASE ZRANB3 FAMILY MEMBER"/>
    <property type="match status" value="1"/>
</dbReference>
<sequence length="821" mass="91706">MRPITVRDWFGVYLRESAADEDAMVGNTGGSERIGELELAPFQQRAVLRGLKIARAYGGVLLADAVGLGKTRVGLAMAAALRRDARIRGAGGRAGPILCCAPARLGTQWREAAIAAGVADFEVITHTAMSRGLLAPDVHPSVILVDEAHRFRNPNARRSRRLCDLAARAPLVLMSATPVCNNQWDLYHLFRLFLGDHDLRRAIGHNLKEAFELAQAGDFDLSELVEHLVIRRVEAPSTIGFGRRPDVALEVLTYRAGADEVWLWKNLEAEFERLSMELFREDWPRQLLTEYLLKRWESGADALWATLLEMVDFHRRWLQADSHAHQLSRSDFRRLFRSEARAEFELSVAGGFRGGAVAARQAVFPFFYDFSGQSQNVSRETLRPIERHQVERDLGLLRALLGRVESVAKNGDDKRRAIFELIASDAQKILVFTSYQQAARGLYDYLIRRLGPQARVGLVTGEGAYATGLGKTRADELVRRFAPISNGASQMPKHQQIDVLIGTDCLSEGVNLQDCSRVVLADLPYSPLGVEQRIGRLLRPGASAETATVYLPRPDCWADSLGLRRRLDRKISQAAHVGANFVAARHLSDEPSSTVEKPADNTLAALTRFDALRRSFGEEPERARLEGAGFGRARVRRGVRRLWLRVAVSEAKSTRYIWCRSALNEAPKMRLSAVIDGLIEDSNGSAPLEAIGQDALDSTLYEPARALIRERERLLRSARLAPYPLRLDAPQRRIWAMISGAVEAHQMRVDRRALGEFRHELLRSFPRGVERRFEEMLRATMTPEKLYAQTRAILGEVPKWSPEISLTIVAGLELLPEGVAA</sequence>
<dbReference type="InterPro" id="IPR000330">
    <property type="entry name" value="SNF2_N"/>
</dbReference>
<dbReference type="Proteomes" id="UP000249799">
    <property type="component" value="Chromosome"/>
</dbReference>
<proteinExistence type="predicted"/>
<dbReference type="InterPro" id="IPR014001">
    <property type="entry name" value="Helicase_ATP-bd"/>
</dbReference>
<dbReference type="AlphaFoldDB" id="A0A2Z4FPS7"/>
<keyword evidence="3" id="KW-1185">Reference proteome</keyword>
<protein>
    <submittedName>
        <fullName evidence="2">Uncharacterized protein</fullName>
    </submittedName>
</protein>
<evidence type="ECO:0000313" key="2">
    <source>
        <dbReference type="EMBL" id="AWV90963.1"/>
    </source>
</evidence>
<dbReference type="InterPro" id="IPR038718">
    <property type="entry name" value="SNF2-like_sf"/>
</dbReference>
<dbReference type="GO" id="GO:0005524">
    <property type="term" value="F:ATP binding"/>
    <property type="evidence" value="ECO:0007669"/>
    <property type="project" value="InterPro"/>
</dbReference>
<dbReference type="InterPro" id="IPR001650">
    <property type="entry name" value="Helicase_C-like"/>
</dbReference>
<dbReference type="EMBL" id="CP030032">
    <property type="protein sequence ID" value="AWV90963.1"/>
    <property type="molecule type" value="Genomic_DNA"/>
</dbReference>